<reference evidence="12 13" key="1">
    <citation type="journal article" date="2018" name="Int. J. Syst. Evol. Microbiol.">
        <title>Rubneribacter badeniensis gen. nov., sp. nov. and Enteroscipio rubneri gen. nov., sp. nov., new members of the Eggerthellaceae isolated from human faeces.</title>
        <authorList>
            <person name="Danylec N."/>
            <person name="Gobl A."/>
            <person name="Stoll D.A."/>
            <person name="Hetzer B."/>
            <person name="Kulling S.E."/>
            <person name="Huch M."/>
        </authorList>
    </citation>
    <scope>NUCLEOTIDE SEQUENCE [LARGE SCALE GENOMIC DNA]</scope>
    <source>
        <strain evidence="12 13">ResAG-85</strain>
    </source>
</reference>
<dbReference type="RefSeq" id="WP_087195383.1">
    <property type="nucleotide sequence ID" value="NZ_PPEL01000001.1"/>
</dbReference>
<dbReference type="Proteomes" id="UP000789325">
    <property type="component" value="Unassembled WGS sequence"/>
</dbReference>
<feature type="domain" description="Aminotransferase class I/classII large" evidence="10">
    <location>
        <begin position="27"/>
        <end position="348"/>
    </location>
</feature>
<evidence type="ECO:0000313" key="12">
    <source>
        <dbReference type="EMBL" id="PNV66607.1"/>
    </source>
</evidence>
<dbReference type="NCBIfam" id="TIGR01141">
    <property type="entry name" value="hisC"/>
    <property type="match status" value="1"/>
</dbReference>
<dbReference type="InterPro" id="IPR004839">
    <property type="entry name" value="Aminotransferase_I/II_large"/>
</dbReference>
<dbReference type="GO" id="GO:0000105">
    <property type="term" value="P:L-histidine biosynthetic process"/>
    <property type="evidence" value="ECO:0007669"/>
    <property type="project" value="UniProtKB-UniRule"/>
</dbReference>
<dbReference type="EC" id="2.6.1.9" evidence="9"/>
<protein>
    <recommendedName>
        <fullName evidence="9">Histidinol-phosphate aminotransferase</fullName>
        <ecNumber evidence="9">2.6.1.9</ecNumber>
    </recommendedName>
    <alternativeName>
        <fullName evidence="9">Imidazole acetol-phosphate transaminase</fullName>
    </alternativeName>
</protein>
<keyword evidence="8 9" id="KW-0368">Histidine biosynthesis</keyword>
<evidence type="ECO:0000256" key="3">
    <source>
        <dbReference type="ARBA" id="ARBA00011738"/>
    </source>
</evidence>
<dbReference type="SUPFAM" id="SSF53383">
    <property type="entry name" value="PLP-dependent transferases"/>
    <property type="match status" value="1"/>
</dbReference>
<reference evidence="11" key="2">
    <citation type="journal article" date="2021" name="PeerJ">
        <title>Extensive microbial diversity within the chicken gut microbiome revealed by metagenomics and culture.</title>
        <authorList>
            <person name="Gilroy R."/>
            <person name="Ravi A."/>
            <person name="Getino M."/>
            <person name="Pursley I."/>
            <person name="Horton D.L."/>
            <person name="Alikhan N.F."/>
            <person name="Baker D."/>
            <person name="Gharbi K."/>
            <person name="Hall N."/>
            <person name="Watson M."/>
            <person name="Adriaenssens E.M."/>
            <person name="Foster-Nyarko E."/>
            <person name="Jarju S."/>
            <person name="Secka A."/>
            <person name="Antonio M."/>
            <person name="Oren A."/>
            <person name="Chaudhuri R.R."/>
            <person name="La Ragione R."/>
            <person name="Hildebrand F."/>
            <person name="Pallen M.J."/>
        </authorList>
    </citation>
    <scope>NUCLEOTIDE SEQUENCE</scope>
    <source>
        <strain evidence="11">USAMLcec12-2067</strain>
    </source>
</reference>
<gene>
    <name evidence="9 12" type="primary">hisC</name>
    <name evidence="12" type="ORF">C2L80_00330</name>
    <name evidence="11" type="ORF">K8V16_10870</name>
</gene>
<feature type="modified residue" description="N6-(pyridoxal phosphate)lysine" evidence="9">
    <location>
        <position position="214"/>
    </location>
</feature>
<sequence>MRSVRPAAPQLAGLEPYDPKYLPACALLSANENPRDVGEKLRREIMREVARVPLNRYPDPLANDLRDLIAEANGLSREQVLVGNGGDELLFDVALAWGGPGRTFLNLPPTFSVYEANARLTGTAVASVPRRADFSIDEEAVLARLAEGDVDYLVITSPNNPTGALAREEFVLSVLDATDALVVVDEAYFEFSRRTVRPYLAQHENLAVLRTFSKAFSLAGVRMGYLLAGERVVRELAKVRQPYSVDAVSQAVARVVYENRAEFEPGIQSIIEERARVAEGLRAIPGVTPFPSDANYVLFRMEDASSAWEALYARGVLVRDFSRAPYLEGCLRASIGTPEENDAFLRALREVAMGKCDVRVPSARTTERADAAEPRAD</sequence>
<evidence type="ECO:0000256" key="6">
    <source>
        <dbReference type="ARBA" id="ARBA00022679"/>
    </source>
</evidence>
<dbReference type="Gene3D" id="3.40.640.10">
    <property type="entry name" value="Type I PLP-dependent aspartate aminotransferase-like (Major domain)"/>
    <property type="match status" value="1"/>
</dbReference>
<evidence type="ECO:0000256" key="8">
    <source>
        <dbReference type="ARBA" id="ARBA00023102"/>
    </source>
</evidence>
<evidence type="ECO:0000256" key="2">
    <source>
        <dbReference type="ARBA" id="ARBA00007970"/>
    </source>
</evidence>
<dbReference type="PANTHER" id="PTHR42885:SF2">
    <property type="entry name" value="HISTIDINOL-PHOSPHATE AMINOTRANSFERASE"/>
    <property type="match status" value="1"/>
</dbReference>
<dbReference type="InterPro" id="IPR015421">
    <property type="entry name" value="PyrdxlP-dep_Trfase_major"/>
</dbReference>
<comment type="similarity">
    <text evidence="2 9">Belongs to the class-II pyridoxal-phosphate-dependent aminotransferase family. Histidinol-phosphate aminotransferase subfamily.</text>
</comment>
<accession>A0A2K2U8F6</accession>
<comment type="catalytic activity">
    <reaction evidence="9">
        <text>L-histidinol phosphate + 2-oxoglutarate = 3-(imidazol-4-yl)-2-oxopropyl phosphate + L-glutamate</text>
        <dbReference type="Rhea" id="RHEA:23744"/>
        <dbReference type="ChEBI" id="CHEBI:16810"/>
        <dbReference type="ChEBI" id="CHEBI:29985"/>
        <dbReference type="ChEBI" id="CHEBI:57766"/>
        <dbReference type="ChEBI" id="CHEBI:57980"/>
        <dbReference type="EC" id="2.6.1.9"/>
    </reaction>
</comment>
<keyword evidence="5 9" id="KW-0028">Amino-acid biosynthesis</keyword>
<dbReference type="PROSITE" id="PS00599">
    <property type="entry name" value="AA_TRANSFER_CLASS_2"/>
    <property type="match status" value="1"/>
</dbReference>
<evidence type="ECO:0000256" key="5">
    <source>
        <dbReference type="ARBA" id="ARBA00022605"/>
    </source>
</evidence>
<proteinExistence type="inferred from homology"/>
<comment type="subunit">
    <text evidence="3 9">Homodimer.</text>
</comment>
<evidence type="ECO:0000256" key="7">
    <source>
        <dbReference type="ARBA" id="ARBA00022898"/>
    </source>
</evidence>
<evidence type="ECO:0000313" key="11">
    <source>
        <dbReference type="EMBL" id="HJH44279.1"/>
    </source>
</evidence>
<dbReference type="InterPro" id="IPR005861">
    <property type="entry name" value="HisP_aminotrans"/>
</dbReference>
<organism evidence="12 13">
    <name type="scientific">Rubneribacter badeniensis</name>
    <dbReference type="NCBI Taxonomy" id="2070688"/>
    <lineage>
        <taxon>Bacteria</taxon>
        <taxon>Bacillati</taxon>
        <taxon>Actinomycetota</taxon>
        <taxon>Coriobacteriia</taxon>
        <taxon>Eggerthellales</taxon>
        <taxon>Eggerthellaceae</taxon>
        <taxon>Rubneribacter</taxon>
    </lineage>
</organism>
<reference evidence="11" key="3">
    <citation type="submission" date="2021-09" db="EMBL/GenBank/DDBJ databases">
        <authorList>
            <person name="Gilroy R."/>
        </authorList>
    </citation>
    <scope>NUCLEOTIDE SEQUENCE</scope>
    <source>
        <strain evidence="11">USAMLcec12-2067</strain>
    </source>
</reference>
<evidence type="ECO:0000256" key="4">
    <source>
        <dbReference type="ARBA" id="ARBA00022576"/>
    </source>
</evidence>
<evidence type="ECO:0000313" key="13">
    <source>
        <dbReference type="Proteomes" id="UP000236488"/>
    </source>
</evidence>
<dbReference type="EMBL" id="PPEL01000001">
    <property type="protein sequence ID" value="PNV66607.1"/>
    <property type="molecule type" value="Genomic_DNA"/>
</dbReference>
<dbReference type="EMBL" id="DYZL01000215">
    <property type="protein sequence ID" value="HJH44279.1"/>
    <property type="molecule type" value="Genomic_DNA"/>
</dbReference>
<keyword evidence="13" id="KW-1185">Reference proteome</keyword>
<dbReference type="PANTHER" id="PTHR42885">
    <property type="entry name" value="HISTIDINOL-PHOSPHATE AMINOTRANSFERASE-RELATED"/>
    <property type="match status" value="1"/>
</dbReference>
<evidence type="ECO:0000259" key="10">
    <source>
        <dbReference type="Pfam" id="PF00155"/>
    </source>
</evidence>
<dbReference type="Proteomes" id="UP000236488">
    <property type="component" value="Unassembled WGS sequence"/>
</dbReference>
<dbReference type="InterPro" id="IPR001917">
    <property type="entry name" value="Aminotrans_II_pyridoxalP_BS"/>
</dbReference>
<evidence type="ECO:0000256" key="9">
    <source>
        <dbReference type="HAMAP-Rule" id="MF_01023"/>
    </source>
</evidence>
<dbReference type="GO" id="GO:0004400">
    <property type="term" value="F:histidinol-phosphate transaminase activity"/>
    <property type="evidence" value="ECO:0007669"/>
    <property type="project" value="UniProtKB-UniRule"/>
</dbReference>
<dbReference type="CDD" id="cd00609">
    <property type="entry name" value="AAT_like"/>
    <property type="match status" value="1"/>
</dbReference>
<dbReference type="UniPathway" id="UPA00031">
    <property type="reaction ID" value="UER00012"/>
</dbReference>
<keyword evidence="7 9" id="KW-0663">Pyridoxal phosphate</keyword>
<keyword evidence="4 9" id="KW-0032">Aminotransferase</keyword>
<evidence type="ECO:0000256" key="1">
    <source>
        <dbReference type="ARBA" id="ARBA00001933"/>
    </source>
</evidence>
<dbReference type="InterPro" id="IPR015422">
    <property type="entry name" value="PyrdxlP-dep_Trfase_small"/>
</dbReference>
<comment type="cofactor">
    <cofactor evidence="1 9">
        <name>pyridoxal 5'-phosphate</name>
        <dbReference type="ChEBI" id="CHEBI:597326"/>
    </cofactor>
</comment>
<dbReference type="AlphaFoldDB" id="A0A2K2U8F6"/>
<name>A0A2K2U8F6_9ACTN</name>
<dbReference type="HAMAP" id="MF_01023">
    <property type="entry name" value="HisC_aminotrans_2"/>
    <property type="match status" value="1"/>
</dbReference>
<dbReference type="Pfam" id="PF00155">
    <property type="entry name" value="Aminotran_1_2"/>
    <property type="match status" value="1"/>
</dbReference>
<dbReference type="InterPro" id="IPR015424">
    <property type="entry name" value="PyrdxlP-dep_Trfase"/>
</dbReference>
<keyword evidence="6 9" id="KW-0808">Transferase</keyword>
<comment type="pathway">
    <text evidence="9">Amino-acid biosynthesis; L-histidine biosynthesis; L-histidine from 5-phospho-alpha-D-ribose 1-diphosphate: step 7/9.</text>
</comment>
<dbReference type="GO" id="GO:0030170">
    <property type="term" value="F:pyridoxal phosphate binding"/>
    <property type="evidence" value="ECO:0007669"/>
    <property type="project" value="InterPro"/>
</dbReference>
<comment type="caution">
    <text evidence="12">The sequence shown here is derived from an EMBL/GenBank/DDBJ whole genome shotgun (WGS) entry which is preliminary data.</text>
</comment>
<dbReference type="Gene3D" id="3.90.1150.10">
    <property type="entry name" value="Aspartate Aminotransferase, domain 1"/>
    <property type="match status" value="1"/>
</dbReference>